<comment type="caution">
    <text evidence="2">The sequence shown here is derived from an EMBL/GenBank/DDBJ whole genome shotgun (WGS) entry which is preliminary data.</text>
</comment>
<dbReference type="AlphaFoldDB" id="W1JAC5"/>
<dbReference type="RefSeq" id="WP_051502649.1">
    <property type="nucleotide sequence ID" value="NZ_CAWLVK010000494.1"/>
</dbReference>
<evidence type="ECO:0000313" key="3">
    <source>
        <dbReference type="Proteomes" id="UP000019197"/>
    </source>
</evidence>
<feature type="region of interest" description="Disordered" evidence="1">
    <location>
        <begin position="13"/>
        <end position="37"/>
    </location>
</feature>
<protein>
    <submittedName>
        <fullName evidence="2">Uncharacterized protein</fullName>
    </submittedName>
</protein>
<dbReference type="Proteomes" id="UP000019197">
    <property type="component" value="Unassembled WGS sequence"/>
</dbReference>
<evidence type="ECO:0000313" key="2">
    <source>
        <dbReference type="EMBL" id="CDL87689.1"/>
    </source>
</evidence>
<evidence type="ECO:0000256" key="1">
    <source>
        <dbReference type="SAM" id="MobiDB-lite"/>
    </source>
</evidence>
<proteinExistence type="predicted"/>
<dbReference type="EMBL" id="CBXE010000494">
    <property type="protein sequence ID" value="CDL87689.1"/>
    <property type="molecule type" value="Genomic_DNA"/>
</dbReference>
<sequence>MKLSDSGRYYSFNSPLPGDEFFSTEPQKNKDKMANSSPIIDDETGLCIGYLYSRGGGLYEVYDVNGEYTGLHELPLETPLIDPFSSLCFFYHNMLSFFIHHAKLIKFIGTYYKTDKTLL</sequence>
<gene>
    <name evidence="2" type="ORF">XCR1_970005</name>
</gene>
<name>W1JAC5_9GAMM</name>
<reference evidence="2 3" key="1">
    <citation type="submission" date="2013-11" db="EMBL/GenBank/DDBJ databases">
        <title>Draft genome sequence and annotation of the entomopathogenic bacterium, Xenorhabdus cabanillasi strain JM26.</title>
        <authorList>
            <person name="Gualtieri M."/>
            <person name="Ogier J.C."/>
            <person name="Pages S."/>
            <person name="Givaudan A."/>
            <person name="Gaudriault S."/>
        </authorList>
    </citation>
    <scope>NUCLEOTIDE SEQUENCE [LARGE SCALE GENOMIC DNA]</scope>
    <source>
        <strain evidence="2 3">JM26</strain>
    </source>
</reference>
<organism evidence="2 3">
    <name type="scientific">Xenorhabdus cabanillasii JM26</name>
    <dbReference type="NCBI Taxonomy" id="1427517"/>
    <lineage>
        <taxon>Bacteria</taxon>
        <taxon>Pseudomonadati</taxon>
        <taxon>Pseudomonadota</taxon>
        <taxon>Gammaproteobacteria</taxon>
        <taxon>Enterobacterales</taxon>
        <taxon>Morganellaceae</taxon>
        <taxon>Xenorhabdus</taxon>
    </lineage>
</organism>
<dbReference type="OrthoDB" id="8962251at2"/>
<accession>W1JAC5</accession>